<sequence length="186" mass="20523">MAADPRPAKEDLPQTSASTPPLSSRNTNKLSLTLPDPRDSSAPLPPRAAPALDHPRHLARLRGQHPRLARLRKRGIKIVLNVTKEIASPFDASQPLRSFASAPDLKSPRPDTFYPAHHASGRPAMHYLKLMWSHGQQDLCGISRSATMIIALVMRAAERSPTGMQPAYDFVKQKSKWIGPNMSCVR</sequence>
<comment type="caution">
    <text evidence="2">The sequence shown here is derived from an EMBL/GenBank/DDBJ whole genome shotgun (WGS) entry which is preliminary data.</text>
</comment>
<dbReference type="Gene3D" id="3.90.190.10">
    <property type="entry name" value="Protein tyrosine phosphatase superfamily"/>
    <property type="match status" value="1"/>
</dbReference>
<accession>A0AA39PCV0</accession>
<name>A0AA39PCV0_9AGAR</name>
<feature type="compositionally biased region" description="Polar residues" evidence="1">
    <location>
        <begin position="13"/>
        <end position="31"/>
    </location>
</feature>
<evidence type="ECO:0000313" key="2">
    <source>
        <dbReference type="EMBL" id="KAK0481915.1"/>
    </source>
</evidence>
<reference evidence="2" key="1">
    <citation type="submission" date="2023-06" db="EMBL/GenBank/DDBJ databases">
        <authorList>
            <consortium name="Lawrence Berkeley National Laboratory"/>
            <person name="Ahrendt S."/>
            <person name="Sahu N."/>
            <person name="Indic B."/>
            <person name="Wong-Bajracharya J."/>
            <person name="Merenyi Z."/>
            <person name="Ke H.-M."/>
            <person name="Monk M."/>
            <person name="Kocsube S."/>
            <person name="Drula E."/>
            <person name="Lipzen A."/>
            <person name="Balint B."/>
            <person name="Henrissat B."/>
            <person name="Andreopoulos B."/>
            <person name="Martin F.M."/>
            <person name="Harder C.B."/>
            <person name="Rigling D."/>
            <person name="Ford K.L."/>
            <person name="Foster G.D."/>
            <person name="Pangilinan J."/>
            <person name="Papanicolaou A."/>
            <person name="Barry K."/>
            <person name="LaButti K."/>
            <person name="Viragh M."/>
            <person name="Koriabine M."/>
            <person name="Yan M."/>
            <person name="Riley R."/>
            <person name="Champramary S."/>
            <person name="Plett K.L."/>
            <person name="Tsai I.J."/>
            <person name="Slot J."/>
            <person name="Sipos G."/>
            <person name="Plett J."/>
            <person name="Nagy L.G."/>
            <person name="Grigoriev I.V."/>
        </authorList>
    </citation>
    <scope>NUCLEOTIDE SEQUENCE</scope>
    <source>
        <strain evidence="2">ICMP 16352</strain>
    </source>
</reference>
<dbReference type="SUPFAM" id="SSF52799">
    <property type="entry name" value="(Phosphotyrosine protein) phosphatases II"/>
    <property type="match status" value="1"/>
</dbReference>
<proteinExistence type="predicted"/>
<dbReference type="EMBL" id="JAUEPR010000008">
    <property type="protein sequence ID" value="KAK0481915.1"/>
    <property type="molecule type" value="Genomic_DNA"/>
</dbReference>
<feature type="region of interest" description="Disordered" evidence="1">
    <location>
        <begin position="1"/>
        <end position="66"/>
    </location>
</feature>
<dbReference type="Proteomes" id="UP001175227">
    <property type="component" value="Unassembled WGS sequence"/>
</dbReference>
<feature type="compositionally biased region" description="Basic residues" evidence="1">
    <location>
        <begin position="57"/>
        <end position="66"/>
    </location>
</feature>
<gene>
    <name evidence="2" type="ORF">IW261DRAFT_1472982</name>
</gene>
<evidence type="ECO:0000256" key="1">
    <source>
        <dbReference type="SAM" id="MobiDB-lite"/>
    </source>
</evidence>
<dbReference type="AlphaFoldDB" id="A0AA39PCV0"/>
<evidence type="ECO:0000313" key="3">
    <source>
        <dbReference type="Proteomes" id="UP001175227"/>
    </source>
</evidence>
<organism evidence="2 3">
    <name type="scientific">Armillaria novae-zelandiae</name>
    <dbReference type="NCBI Taxonomy" id="153914"/>
    <lineage>
        <taxon>Eukaryota</taxon>
        <taxon>Fungi</taxon>
        <taxon>Dikarya</taxon>
        <taxon>Basidiomycota</taxon>
        <taxon>Agaricomycotina</taxon>
        <taxon>Agaricomycetes</taxon>
        <taxon>Agaricomycetidae</taxon>
        <taxon>Agaricales</taxon>
        <taxon>Marasmiineae</taxon>
        <taxon>Physalacriaceae</taxon>
        <taxon>Armillaria</taxon>
    </lineage>
</organism>
<keyword evidence="3" id="KW-1185">Reference proteome</keyword>
<feature type="compositionally biased region" description="Basic and acidic residues" evidence="1">
    <location>
        <begin position="1"/>
        <end position="12"/>
    </location>
</feature>
<dbReference type="InterPro" id="IPR029021">
    <property type="entry name" value="Prot-tyrosine_phosphatase-like"/>
</dbReference>
<protein>
    <submittedName>
        <fullName evidence="2">Uncharacterized protein</fullName>
    </submittedName>
</protein>